<evidence type="ECO:0000313" key="2">
    <source>
        <dbReference type="EMBL" id="MDT0682368.1"/>
    </source>
</evidence>
<keyword evidence="1" id="KW-1133">Transmembrane helix</keyword>
<evidence type="ECO:0000256" key="1">
    <source>
        <dbReference type="SAM" id="Phobius"/>
    </source>
</evidence>
<dbReference type="RefSeq" id="WP_311690124.1">
    <property type="nucleotide sequence ID" value="NZ_JAVRHL010000002.1"/>
</dbReference>
<name>A0ABU3DF81_9RHOB</name>
<evidence type="ECO:0000313" key="3">
    <source>
        <dbReference type="Proteomes" id="UP001265259"/>
    </source>
</evidence>
<keyword evidence="3" id="KW-1185">Reference proteome</keyword>
<comment type="caution">
    <text evidence="2">The sequence shown here is derived from an EMBL/GenBank/DDBJ whole genome shotgun (WGS) entry which is preliminary data.</text>
</comment>
<keyword evidence="1" id="KW-0812">Transmembrane</keyword>
<evidence type="ECO:0008006" key="4">
    <source>
        <dbReference type="Google" id="ProtNLM"/>
    </source>
</evidence>
<feature type="transmembrane region" description="Helical" evidence="1">
    <location>
        <begin position="20"/>
        <end position="38"/>
    </location>
</feature>
<reference evidence="2 3" key="1">
    <citation type="submission" date="2023-09" db="EMBL/GenBank/DDBJ databases">
        <authorList>
            <person name="Rey-Velasco X."/>
        </authorList>
    </citation>
    <scope>NUCLEOTIDE SEQUENCE [LARGE SCALE GENOMIC DNA]</scope>
    <source>
        <strain evidence="2 3">F158</strain>
    </source>
</reference>
<organism evidence="2 3">
    <name type="scientific">Tropicimonas omnivorans</name>
    <dbReference type="NCBI Taxonomy" id="3075590"/>
    <lineage>
        <taxon>Bacteria</taxon>
        <taxon>Pseudomonadati</taxon>
        <taxon>Pseudomonadota</taxon>
        <taxon>Alphaproteobacteria</taxon>
        <taxon>Rhodobacterales</taxon>
        <taxon>Roseobacteraceae</taxon>
        <taxon>Tropicimonas</taxon>
    </lineage>
</organism>
<proteinExistence type="predicted"/>
<keyword evidence="1" id="KW-0472">Membrane</keyword>
<gene>
    <name evidence="2" type="ORF">RM543_06710</name>
</gene>
<dbReference type="EMBL" id="JAVRHL010000002">
    <property type="protein sequence ID" value="MDT0682368.1"/>
    <property type="molecule type" value="Genomic_DNA"/>
</dbReference>
<sequence length="56" mass="5783">MKLWLLKTLRDDTGAVTVDWVVLTGAIIVMSIGAAILATTGVSPFITKIAGLLAGV</sequence>
<dbReference type="Proteomes" id="UP001265259">
    <property type="component" value="Unassembled WGS sequence"/>
</dbReference>
<protein>
    <recommendedName>
        <fullName evidence="4">Pilus assembly protein</fullName>
    </recommendedName>
</protein>
<accession>A0ABU3DF81</accession>